<organism evidence="2 3">
    <name type="scientific">Microdochium trichocladiopsis</name>
    <dbReference type="NCBI Taxonomy" id="1682393"/>
    <lineage>
        <taxon>Eukaryota</taxon>
        <taxon>Fungi</taxon>
        <taxon>Dikarya</taxon>
        <taxon>Ascomycota</taxon>
        <taxon>Pezizomycotina</taxon>
        <taxon>Sordariomycetes</taxon>
        <taxon>Xylariomycetidae</taxon>
        <taxon>Xylariales</taxon>
        <taxon>Microdochiaceae</taxon>
        <taxon>Microdochium</taxon>
    </lineage>
</organism>
<proteinExistence type="predicted"/>
<evidence type="ECO:0000313" key="2">
    <source>
        <dbReference type="EMBL" id="KAH7035111.1"/>
    </source>
</evidence>
<dbReference type="RefSeq" id="XP_046015204.1">
    <property type="nucleotide sequence ID" value="XM_046163507.1"/>
</dbReference>
<accession>A0A9P8YDT0</accession>
<reference evidence="2" key="1">
    <citation type="journal article" date="2021" name="Nat. Commun.">
        <title>Genetic determinants of endophytism in the Arabidopsis root mycobiome.</title>
        <authorList>
            <person name="Mesny F."/>
            <person name="Miyauchi S."/>
            <person name="Thiergart T."/>
            <person name="Pickel B."/>
            <person name="Atanasova L."/>
            <person name="Karlsson M."/>
            <person name="Huettel B."/>
            <person name="Barry K.W."/>
            <person name="Haridas S."/>
            <person name="Chen C."/>
            <person name="Bauer D."/>
            <person name="Andreopoulos W."/>
            <person name="Pangilinan J."/>
            <person name="LaButti K."/>
            <person name="Riley R."/>
            <person name="Lipzen A."/>
            <person name="Clum A."/>
            <person name="Drula E."/>
            <person name="Henrissat B."/>
            <person name="Kohler A."/>
            <person name="Grigoriev I.V."/>
            <person name="Martin F.M."/>
            <person name="Hacquard S."/>
        </authorList>
    </citation>
    <scope>NUCLEOTIDE SEQUENCE</scope>
    <source>
        <strain evidence="2">MPI-CAGE-CH-0230</strain>
    </source>
</reference>
<dbReference type="AlphaFoldDB" id="A0A9P8YDT0"/>
<evidence type="ECO:0000313" key="3">
    <source>
        <dbReference type="Proteomes" id="UP000756346"/>
    </source>
</evidence>
<dbReference type="GeneID" id="70193053"/>
<sequence length="112" mass="12463">MSRRVSLASIGRGSLPAARLLIYRAFLRRIFILLPLHRNVLSSKPKGVACPTDRTKATCTPLSPLAAGDRLRTHAAHTRPKRISDSKVLQQRFRAQPTGAQKLQRGSIRRSL</sequence>
<comment type="caution">
    <text evidence="2">The sequence shown here is derived from an EMBL/GenBank/DDBJ whole genome shotgun (WGS) entry which is preliminary data.</text>
</comment>
<feature type="region of interest" description="Disordered" evidence="1">
    <location>
        <begin position="71"/>
        <end position="112"/>
    </location>
</feature>
<keyword evidence="3" id="KW-1185">Reference proteome</keyword>
<dbReference type="EMBL" id="JAGTJQ010000003">
    <property type="protein sequence ID" value="KAH7035111.1"/>
    <property type="molecule type" value="Genomic_DNA"/>
</dbReference>
<evidence type="ECO:0000256" key="1">
    <source>
        <dbReference type="SAM" id="MobiDB-lite"/>
    </source>
</evidence>
<gene>
    <name evidence="2" type="ORF">B0I36DRAFT_88307</name>
</gene>
<name>A0A9P8YDT0_9PEZI</name>
<dbReference type="Proteomes" id="UP000756346">
    <property type="component" value="Unassembled WGS sequence"/>
</dbReference>
<protein>
    <submittedName>
        <fullName evidence="2">Uncharacterized protein</fullName>
    </submittedName>
</protein>